<dbReference type="Gene3D" id="3.40.1690.10">
    <property type="entry name" value="secretion proteins EscU"/>
    <property type="match status" value="1"/>
</dbReference>
<evidence type="ECO:0000313" key="1">
    <source>
        <dbReference type="EMBL" id="AIF49173.1"/>
    </source>
</evidence>
<sequence length="91" mass="9521">MSQALPPARRRVTLRLTGGPNDAAAAPVSLPPESLETLLARARALGIPLHQDPQMAALLASLRLRQDVPATLYAAAAAVMASIYDAAEAEH</sequence>
<dbReference type="HOGENOM" id="CLU_2436095_0_0_6"/>
<name>A0A075KAD6_9GAMM</name>
<dbReference type="InterPro" id="IPR029025">
    <property type="entry name" value="T3SS_substrate_exporter_C"/>
</dbReference>
<dbReference type="KEGG" id="dja:HY57_18935"/>
<dbReference type="STRING" id="1217721.HY57_18935"/>
<keyword evidence="1" id="KW-0282">Flagellum</keyword>
<proteinExistence type="predicted"/>
<keyword evidence="1" id="KW-0969">Cilium</keyword>
<organism evidence="1 2">
    <name type="scientific">Dyella japonica A8</name>
    <dbReference type="NCBI Taxonomy" id="1217721"/>
    <lineage>
        <taxon>Bacteria</taxon>
        <taxon>Pseudomonadati</taxon>
        <taxon>Pseudomonadota</taxon>
        <taxon>Gammaproteobacteria</taxon>
        <taxon>Lysobacterales</taxon>
        <taxon>Rhodanobacteraceae</taxon>
        <taxon>Dyella</taxon>
    </lineage>
</organism>
<dbReference type="AlphaFoldDB" id="A0A075KAD6"/>
<protein>
    <submittedName>
        <fullName evidence="1">Flagellar biosynthesis protein</fullName>
    </submittedName>
</protein>
<dbReference type="SUPFAM" id="SSF160544">
    <property type="entry name" value="EscU C-terminal domain-like"/>
    <property type="match status" value="1"/>
</dbReference>
<dbReference type="OrthoDB" id="5956146at2"/>
<dbReference type="Proteomes" id="UP000027987">
    <property type="component" value="Chromosome"/>
</dbReference>
<gene>
    <name evidence="1" type="ORF">HY57_18935</name>
</gene>
<keyword evidence="2" id="KW-1185">Reference proteome</keyword>
<dbReference type="RefSeq" id="WP_019466587.1">
    <property type="nucleotide sequence ID" value="NZ_ALOY01000176.1"/>
</dbReference>
<evidence type="ECO:0000313" key="2">
    <source>
        <dbReference type="Proteomes" id="UP000027987"/>
    </source>
</evidence>
<dbReference type="PATRIC" id="fig|1217721.7.peg.3881"/>
<accession>A0A075KAD6</accession>
<keyword evidence="1" id="KW-0966">Cell projection</keyword>
<reference evidence="1 2" key="1">
    <citation type="submission" date="2014-07" db="EMBL/GenBank/DDBJ databases">
        <title>Complete Genome Sequence of Dyella japonica Strain A8 Isolated from Malaysian Tropical Soil.</title>
        <authorList>
            <person name="Hui R.K.H."/>
            <person name="Chen J.-W."/>
            <person name="Chan K.-G."/>
            <person name="Leung F.C.C."/>
        </authorList>
    </citation>
    <scope>NUCLEOTIDE SEQUENCE [LARGE SCALE GENOMIC DNA]</scope>
    <source>
        <strain evidence="1 2">A8</strain>
    </source>
</reference>
<dbReference type="EMBL" id="CP008884">
    <property type="protein sequence ID" value="AIF49173.1"/>
    <property type="molecule type" value="Genomic_DNA"/>
</dbReference>